<dbReference type="AlphaFoldDB" id="A0A4Q2KNF3"/>
<dbReference type="EMBL" id="SDPV01000001">
    <property type="protein sequence ID" value="RXZ65977.1"/>
    <property type="molecule type" value="Genomic_DNA"/>
</dbReference>
<comment type="caution">
    <text evidence="2">The sequence shown here is derived from an EMBL/GenBank/DDBJ whole genome shotgun (WGS) entry which is preliminary data.</text>
</comment>
<organism evidence="2 3">
    <name type="scientific">Pelagerythrobacter rhizovicinus</name>
    <dbReference type="NCBI Taxonomy" id="2268576"/>
    <lineage>
        <taxon>Bacteria</taxon>
        <taxon>Pseudomonadati</taxon>
        <taxon>Pseudomonadota</taxon>
        <taxon>Alphaproteobacteria</taxon>
        <taxon>Sphingomonadales</taxon>
        <taxon>Erythrobacteraceae</taxon>
        <taxon>Pelagerythrobacter</taxon>
    </lineage>
</organism>
<reference evidence="2 3" key="1">
    <citation type="submission" date="2019-01" db="EMBL/GenBank/DDBJ databases">
        <title>Altererythrobacter rhizovicinus sp. nov., isolated from the rhizosphere soil of Haloxylon ammodendron.</title>
        <authorList>
            <person name="Li H.-P."/>
            <person name="Gou J.-Y."/>
            <person name="Yao D."/>
            <person name="Han Q.-Q."/>
            <person name="Shao K.-Z."/>
            <person name="Zhao Q."/>
            <person name="Zhang J.-L."/>
        </authorList>
    </citation>
    <scope>NUCLEOTIDE SEQUENCE [LARGE SCALE GENOMIC DNA]</scope>
    <source>
        <strain evidence="2 3">AY-3R</strain>
    </source>
</reference>
<keyword evidence="1" id="KW-0732">Signal</keyword>
<dbReference type="PROSITE" id="PS51257">
    <property type="entry name" value="PROKAR_LIPOPROTEIN"/>
    <property type="match status" value="1"/>
</dbReference>
<proteinExistence type="predicted"/>
<accession>A0A4Q2KNF3</accession>
<dbReference type="OrthoDB" id="7428373at2"/>
<evidence type="ECO:0000256" key="1">
    <source>
        <dbReference type="SAM" id="SignalP"/>
    </source>
</evidence>
<sequence length="162" mass="17625">MHTILKLAAVLAIFGSAGCATHEPVVTSHGVLPQAGTYRFLGEEGLPHLRSPIAKQLAELGLEQSNTPDYLVQIGASERPATVGALVPHSERQQWLRSPSLGTRRTVHGVTVSLTERTTGREVYRSVVEVRAGRHKEASEDLERLVAGMLIPRDSTDRSTTR</sequence>
<keyword evidence="3" id="KW-1185">Reference proteome</keyword>
<gene>
    <name evidence="2" type="ORF">ETX26_04455</name>
</gene>
<name>A0A4Q2KNF3_9SPHN</name>
<feature type="chain" id="PRO_5020356386" description="DUF4136 domain-containing protein" evidence="1">
    <location>
        <begin position="23"/>
        <end position="162"/>
    </location>
</feature>
<feature type="signal peptide" evidence="1">
    <location>
        <begin position="1"/>
        <end position="22"/>
    </location>
</feature>
<evidence type="ECO:0008006" key="4">
    <source>
        <dbReference type="Google" id="ProtNLM"/>
    </source>
</evidence>
<evidence type="ECO:0000313" key="3">
    <source>
        <dbReference type="Proteomes" id="UP000293623"/>
    </source>
</evidence>
<dbReference type="Proteomes" id="UP000293623">
    <property type="component" value="Unassembled WGS sequence"/>
</dbReference>
<evidence type="ECO:0000313" key="2">
    <source>
        <dbReference type="EMBL" id="RXZ65977.1"/>
    </source>
</evidence>
<dbReference type="RefSeq" id="WP_129523453.1">
    <property type="nucleotide sequence ID" value="NZ_SDPV01000001.1"/>
</dbReference>
<protein>
    <recommendedName>
        <fullName evidence="4">DUF4136 domain-containing protein</fullName>
    </recommendedName>
</protein>